<name>A0ACB7XLR4_9ERIC</name>
<dbReference type="Proteomes" id="UP000828048">
    <property type="component" value="Chromosome 10"/>
</dbReference>
<comment type="caution">
    <text evidence="1">The sequence shown here is derived from an EMBL/GenBank/DDBJ whole genome shotgun (WGS) entry which is preliminary data.</text>
</comment>
<evidence type="ECO:0000313" key="2">
    <source>
        <dbReference type="Proteomes" id="UP000828048"/>
    </source>
</evidence>
<accession>A0ACB7XLR4</accession>
<proteinExistence type="predicted"/>
<evidence type="ECO:0000313" key="1">
    <source>
        <dbReference type="EMBL" id="KAH7841764.1"/>
    </source>
</evidence>
<protein>
    <submittedName>
        <fullName evidence="1">Uncharacterized protein</fullName>
    </submittedName>
</protein>
<reference evidence="1 2" key="1">
    <citation type="journal article" date="2021" name="Hortic Res">
        <title>High-quality reference genome and annotation aids understanding of berry development for evergreen blueberry (Vaccinium darrowii).</title>
        <authorList>
            <person name="Yu J."/>
            <person name="Hulse-Kemp A.M."/>
            <person name="Babiker E."/>
            <person name="Staton M."/>
        </authorList>
    </citation>
    <scope>NUCLEOTIDE SEQUENCE [LARGE SCALE GENOMIC DNA]</scope>
    <source>
        <strain evidence="2">cv. NJ 8807/NJ 8810</strain>
        <tissue evidence="1">Young leaf</tissue>
    </source>
</reference>
<organism evidence="1 2">
    <name type="scientific">Vaccinium darrowii</name>
    <dbReference type="NCBI Taxonomy" id="229202"/>
    <lineage>
        <taxon>Eukaryota</taxon>
        <taxon>Viridiplantae</taxon>
        <taxon>Streptophyta</taxon>
        <taxon>Embryophyta</taxon>
        <taxon>Tracheophyta</taxon>
        <taxon>Spermatophyta</taxon>
        <taxon>Magnoliopsida</taxon>
        <taxon>eudicotyledons</taxon>
        <taxon>Gunneridae</taxon>
        <taxon>Pentapetalae</taxon>
        <taxon>asterids</taxon>
        <taxon>Ericales</taxon>
        <taxon>Ericaceae</taxon>
        <taxon>Vaccinioideae</taxon>
        <taxon>Vaccinieae</taxon>
        <taxon>Vaccinium</taxon>
    </lineage>
</organism>
<sequence>MSMGFSSILSGSVHGSQHFAMKLEKEGQVFGGWPFPSAIGRRSRENHDTIDFLLFTSQATSTEIEYSIAIYQCFPSKLGRTGERLIVLCTKDNEGNHVLGLKFKTFPGISILMSLPQDIGLTLPNLQWMVFAVNQFWGPFPVSISNASRMEVIDISKNNLSGLVPIDLGRKMKDLWKLNLGENNLGSGDASDLMFIDSLTNCSKLRRLAFPGNGLGGVLPTSIANLSSNLILLAAGGNQLVGSIPVGISNFINLTILGLEENTFSGVIPFEIGKLRNLQFLVFLENELCGPIPASIGNLTRIFFLSLGDNNLNGTIPSKYGVGGKISEKGDVYSYGILLLEMLTGRRPTNEMFTGRQSLHEFCRSALPERVMGIIDSRMLFEEPQNEKIGQAKVRECLISLMRIGVACSAESPSERMNVRDALAALTKTKEVFLGVGIHGKR</sequence>
<keyword evidence="2" id="KW-1185">Reference proteome</keyword>
<dbReference type="EMBL" id="CM037160">
    <property type="protein sequence ID" value="KAH7841764.1"/>
    <property type="molecule type" value="Genomic_DNA"/>
</dbReference>
<gene>
    <name evidence="1" type="ORF">Vadar_034026</name>
</gene>